<evidence type="ECO:0000313" key="2">
    <source>
        <dbReference type="Proteomes" id="UP000037069"/>
    </source>
</evidence>
<accession>A0A0L0CMK7</accession>
<reference evidence="1 2" key="1">
    <citation type="journal article" date="2015" name="Nat. Commun.">
        <title>Lucilia cuprina genome unlocks parasitic fly biology to underpin future interventions.</title>
        <authorList>
            <person name="Anstead C.A."/>
            <person name="Korhonen P.K."/>
            <person name="Young N.D."/>
            <person name="Hall R.S."/>
            <person name="Jex A.R."/>
            <person name="Murali S.C."/>
            <person name="Hughes D.S."/>
            <person name="Lee S.F."/>
            <person name="Perry T."/>
            <person name="Stroehlein A.J."/>
            <person name="Ansell B.R."/>
            <person name="Breugelmans B."/>
            <person name="Hofmann A."/>
            <person name="Qu J."/>
            <person name="Dugan S."/>
            <person name="Lee S.L."/>
            <person name="Chao H."/>
            <person name="Dinh H."/>
            <person name="Han Y."/>
            <person name="Doddapaneni H.V."/>
            <person name="Worley K.C."/>
            <person name="Muzny D.M."/>
            <person name="Ioannidis P."/>
            <person name="Waterhouse R.M."/>
            <person name="Zdobnov E.M."/>
            <person name="James P.J."/>
            <person name="Bagnall N.H."/>
            <person name="Kotze A.C."/>
            <person name="Gibbs R.A."/>
            <person name="Richards S."/>
            <person name="Batterham P."/>
            <person name="Gasser R.B."/>
        </authorList>
    </citation>
    <scope>NUCLEOTIDE SEQUENCE [LARGE SCALE GENOMIC DNA]</scope>
    <source>
        <strain evidence="1 2">LS</strain>
        <tissue evidence="1">Full body</tissue>
    </source>
</reference>
<proteinExistence type="predicted"/>
<protein>
    <submittedName>
        <fullName evidence="1">Uncharacterized protein</fullName>
    </submittedName>
</protein>
<sequence length="157" mass="15620">MVVAAATAAANAVALVVFVVEEEEVEELNGSAIAALELRDCCSTTAVLAVKGFVLFSSDDNDDDDGDEVVNVDGAVQVDADVGAGNFGGGGRVGVPILIVAILGIADVGEATILDRSILMTGSAEKLKAVLAILAGALKGAATVLADVVTPANGRLL</sequence>
<comment type="caution">
    <text evidence="1">The sequence shown here is derived from an EMBL/GenBank/DDBJ whole genome shotgun (WGS) entry which is preliminary data.</text>
</comment>
<keyword evidence="2" id="KW-1185">Reference proteome</keyword>
<dbReference type="EMBL" id="JRES01000195">
    <property type="protein sequence ID" value="KNC33447.1"/>
    <property type="molecule type" value="Genomic_DNA"/>
</dbReference>
<organism evidence="1 2">
    <name type="scientific">Lucilia cuprina</name>
    <name type="common">Green bottle fly</name>
    <name type="synonym">Australian sheep blowfly</name>
    <dbReference type="NCBI Taxonomy" id="7375"/>
    <lineage>
        <taxon>Eukaryota</taxon>
        <taxon>Metazoa</taxon>
        <taxon>Ecdysozoa</taxon>
        <taxon>Arthropoda</taxon>
        <taxon>Hexapoda</taxon>
        <taxon>Insecta</taxon>
        <taxon>Pterygota</taxon>
        <taxon>Neoptera</taxon>
        <taxon>Endopterygota</taxon>
        <taxon>Diptera</taxon>
        <taxon>Brachycera</taxon>
        <taxon>Muscomorpha</taxon>
        <taxon>Oestroidea</taxon>
        <taxon>Calliphoridae</taxon>
        <taxon>Luciliinae</taxon>
        <taxon>Lucilia</taxon>
    </lineage>
</organism>
<dbReference type="AlphaFoldDB" id="A0A0L0CMK7"/>
<dbReference type="Proteomes" id="UP000037069">
    <property type="component" value="Unassembled WGS sequence"/>
</dbReference>
<name>A0A0L0CMK7_LUCCU</name>
<evidence type="ECO:0000313" key="1">
    <source>
        <dbReference type="EMBL" id="KNC33447.1"/>
    </source>
</evidence>
<gene>
    <name evidence="1" type="ORF">FF38_09852</name>
</gene>